<dbReference type="EMBL" id="CAMKVN010001380">
    <property type="protein sequence ID" value="CAI2175557.1"/>
    <property type="molecule type" value="Genomic_DNA"/>
</dbReference>
<dbReference type="InterPro" id="IPR036396">
    <property type="entry name" value="Cyt_P450_sf"/>
</dbReference>
<dbReference type="Proteomes" id="UP001153678">
    <property type="component" value="Unassembled WGS sequence"/>
</dbReference>
<dbReference type="GO" id="GO:0005506">
    <property type="term" value="F:iron ion binding"/>
    <property type="evidence" value="ECO:0007669"/>
    <property type="project" value="InterPro"/>
</dbReference>
<proteinExistence type="predicted"/>
<dbReference type="OrthoDB" id="1055148at2759"/>
<name>A0A9W4SQJ9_9GLOM</name>
<dbReference type="GO" id="GO:0004497">
    <property type="term" value="F:monooxygenase activity"/>
    <property type="evidence" value="ECO:0007669"/>
    <property type="project" value="InterPro"/>
</dbReference>
<gene>
    <name evidence="1" type="ORF">FWILDA_LOCUS7153</name>
</gene>
<accession>A0A9W4SQJ9</accession>
<evidence type="ECO:0000313" key="1">
    <source>
        <dbReference type="EMBL" id="CAI2175557.1"/>
    </source>
</evidence>
<dbReference type="GO" id="GO:0016705">
    <property type="term" value="F:oxidoreductase activity, acting on paired donors, with incorporation or reduction of molecular oxygen"/>
    <property type="evidence" value="ECO:0007669"/>
    <property type="project" value="InterPro"/>
</dbReference>
<dbReference type="GO" id="GO:0020037">
    <property type="term" value="F:heme binding"/>
    <property type="evidence" value="ECO:0007669"/>
    <property type="project" value="InterPro"/>
</dbReference>
<comment type="caution">
    <text evidence="1">The sequence shown here is derived from an EMBL/GenBank/DDBJ whole genome shotgun (WGS) entry which is preliminary data.</text>
</comment>
<keyword evidence="2" id="KW-1185">Reference proteome</keyword>
<sequence>MLDEPPIVPYSFTIIGSAITMRMDPIKFYKRAEGNNFVFNAKLADASAEASYKSITVPVFVPVIEMETKNYFSRWNKSSDILDIHIATAELIIMKSSRCLFGDEVRSKLDEP</sequence>
<evidence type="ECO:0000313" key="2">
    <source>
        <dbReference type="Proteomes" id="UP001153678"/>
    </source>
</evidence>
<reference evidence="1" key="1">
    <citation type="submission" date="2022-08" db="EMBL/GenBank/DDBJ databases">
        <authorList>
            <person name="Kallberg Y."/>
            <person name="Tangrot J."/>
            <person name="Rosling A."/>
        </authorList>
    </citation>
    <scope>NUCLEOTIDE SEQUENCE</scope>
    <source>
        <strain evidence="1">Wild A</strain>
    </source>
</reference>
<dbReference type="Gene3D" id="1.10.630.10">
    <property type="entry name" value="Cytochrome P450"/>
    <property type="match status" value="1"/>
</dbReference>
<protein>
    <submittedName>
        <fullName evidence="1">10887_t:CDS:1</fullName>
    </submittedName>
</protein>
<organism evidence="1 2">
    <name type="scientific">Funneliformis geosporum</name>
    <dbReference type="NCBI Taxonomy" id="1117311"/>
    <lineage>
        <taxon>Eukaryota</taxon>
        <taxon>Fungi</taxon>
        <taxon>Fungi incertae sedis</taxon>
        <taxon>Mucoromycota</taxon>
        <taxon>Glomeromycotina</taxon>
        <taxon>Glomeromycetes</taxon>
        <taxon>Glomerales</taxon>
        <taxon>Glomeraceae</taxon>
        <taxon>Funneliformis</taxon>
    </lineage>
</organism>
<dbReference type="AlphaFoldDB" id="A0A9W4SQJ9"/>